<keyword evidence="3" id="KW-1185">Reference proteome</keyword>
<dbReference type="EMBL" id="CAJNOI010000111">
    <property type="protein sequence ID" value="CAF1076917.1"/>
    <property type="molecule type" value="Genomic_DNA"/>
</dbReference>
<dbReference type="SUPFAM" id="SSF49899">
    <property type="entry name" value="Concanavalin A-like lectins/glucanases"/>
    <property type="match status" value="1"/>
</dbReference>
<protein>
    <recommendedName>
        <fullName evidence="4">LamG-like jellyroll fold domain-containing protein</fullName>
    </recommendedName>
</protein>
<dbReference type="InterPro" id="IPR013320">
    <property type="entry name" value="ConA-like_dom_sf"/>
</dbReference>
<comment type="caution">
    <text evidence="1">The sequence shown here is derived from an EMBL/GenBank/DDBJ whole genome shotgun (WGS) entry which is preliminary data.</text>
</comment>
<evidence type="ECO:0000313" key="2">
    <source>
        <dbReference type="EMBL" id="CAF1076917.1"/>
    </source>
</evidence>
<dbReference type="Proteomes" id="UP000663877">
    <property type="component" value="Unassembled WGS sequence"/>
</dbReference>
<sequence length="175" mass="18592">MIEDILKYHQNELMLYGFPILGTSNHPFSISLWVQRTSTVGGTLVHVSAQFNGAGWGTDFIGFSSGGQIVDAGYDGTVKNVVGPAVSTNVWTHVTTTFSTTNGVRLYVNGSLISSTCTMAYSASGAVNTLTLSNPRVTGCATKSIVPGTFYGYFDGFHLYSRELSAADVTTLANP</sequence>
<dbReference type="EMBL" id="CAJNOM010000094">
    <property type="protein sequence ID" value="CAF1033713.1"/>
    <property type="molecule type" value="Genomic_DNA"/>
</dbReference>
<reference evidence="1" key="1">
    <citation type="submission" date="2021-02" db="EMBL/GenBank/DDBJ databases">
        <authorList>
            <person name="Nowell W R."/>
        </authorList>
    </citation>
    <scope>NUCLEOTIDE SEQUENCE</scope>
</reference>
<dbReference type="AlphaFoldDB" id="A0A814JCD6"/>
<dbReference type="Proteomes" id="UP000663832">
    <property type="component" value="Unassembled WGS sequence"/>
</dbReference>
<name>A0A814JCD6_9BILA</name>
<organism evidence="1 3">
    <name type="scientific">Adineta steineri</name>
    <dbReference type="NCBI Taxonomy" id="433720"/>
    <lineage>
        <taxon>Eukaryota</taxon>
        <taxon>Metazoa</taxon>
        <taxon>Spiralia</taxon>
        <taxon>Gnathifera</taxon>
        <taxon>Rotifera</taxon>
        <taxon>Eurotatoria</taxon>
        <taxon>Bdelloidea</taxon>
        <taxon>Adinetida</taxon>
        <taxon>Adinetidae</taxon>
        <taxon>Adineta</taxon>
    </lineage>
</organism>
<dbReference type="OrthoDB" id="347083at2759"/>
<gene>
    <name evidence="2" type="ORF">BJG266_LOCUS20032</name>
    <name evidence="1" type="ORF">QVE165_LOCUS16682</name>
</gene>
<dbReference type="Gene3D" id="2.60.120.200">
    <property type="match status" value="1"/>
</dbReference>
<proteinExistence type="predicted"/>
<accession>A0A814JCD6</accession>
<evidence type="ECO:0000313" key="3">
    <source>
        <dbReference type="Proteomes" id="UP000663832"/>
    </source>
</evidence>
<evidence type="ECO:0000313" key="1">
    <source>
        <dbReference type="EMBL" id="CAF1033713.1"/>
    </source>
</evidence>
<dbReference type="Pfam" id="PF13385">
    <property type="entry name" value="Laminin_G_3"/>
    <property type="match status" value="1"/>
</dbReference>
<evidence type="ECO:0008006" key="4">
    <source>
        <dbReference type="Google" id="ProtNLM"/>
    </source>
</evidence>